<feature type="compositionally biased region" description="Basic and acidic residues" evidence="4">
    <location>
        <begin position="201"/>
        <end position="213"/>
    </location>
</feature>
<organism evidence="5 6">
    <name type="scientific">Mya arenaria</name>
    <name type="common">Soft-shell clam</name>
    <dbReference type="NCBI Taxonomy" id="6604"/>
    <lineage>
        <taxon>Eukaryota</taxon>
        <taxon>Metazoa</taxon>
        <taxon>Spiralia</taxon>
        <taxon>Lophotrochozoa</taxon>
        <taxon>Mollusca</taxon>
        <taxon>Bivalvia</taxon>
        <taxon>Autobranchia</taxon>
        <taxon>Heteroconchia</taxon>
        <taxon>Euheterodonta</taxon>
        <taxon>Imparidentia</taxon>
        <taxon>Neoheterodontei</taxon>
        <taxon>Myida</taxon>
        <taxon>Myoidea</taxon>
        <taxon>Myidae</taxon>
        <taxon>Mya</taxon>
    </lineage>
</organism>
<feature type="compositionally biased region" description="Low complexity" evidence="4">
    <location>
        <begin position="658"/>
        <end position="770"/>
    </location>
</feature>
<gene>
    <name evidence="5" type="ORF">MAR_024999</name>
</gene>
<feature type="compositionally biased region" description="Polar residues" evidence="4">
    <location>
        <begin position="71"/>
        <end position="87"/>
    </location>
</feature>
<feature type="region of interest" description="Disordered" evidence="4">
    <location>
        <begin position="34"/>
        <end position="276"/>
    </location>
</feature>
<feature type="compositionally biased region" description="Basic and acidic residues" evidence="4">
    <location>
        <begin position="183"/>
        <end position="194"/>
    </location>
</feature>
<evidence type="ECO:0000313" key="5">
    <source>
        <dbReference type="EMBL" id="WAR00627.1"/>
    </source>
</evidence>
<feature type="compositionally biased region" description="Polar residues" evidence="4">
    <location>
        <begin position="425"/>
        <end position="435"/>
    </location>
</feature>
<feature type="compositionally biased region" description="Polar residues" evidence="4">
    <location>
        <begin position="53"/>
        <end position="62"/>
    </location>
</feature>
<feature type="region of interest" description="Disordered" evidence="4">
    <location>
        <begin position="990"/>
        <end position="1037"/>
    </location>
</feature>
<name>A0ABY7DVI4_MYAAR</name>
<feature type="compositionally biased region" description="Low complexity" evidence="4">
    <location>
        <begin position="935"/>
        <end position="946"/>
    </location>
</feature>
<evidence type="ECO:0000256" key="3">
    <source>
        <dbReference type="ARBA" id="ARBA00022553"/>
    </source>
</evidence>
<feature type="compositionally biased region" description="Low complexity" evidence="4">
    <location>
        <begin position="1102"/>
        <end position="1125"/>
    </location>
</feature>
<comment type="subcellular location">
    <subcellularLocation>
        <location evidence="1">Cytoplasm</location>
    </subcellularLocation>
</comment>
<protein>
    <submittedName>
        <fullName evidence="5">UBAP2-like protein</fullName>
    </submittedName>
</protein>
<proteinExistence type="predicted"/>
<feature type="compositionally biased region" description="Polar residues" evidence="4">
    <location>
        <begin position="565"/>
        <end position="596"/>
    </location>
</feature>
<feature type="compositionally biased region" description="Basic and acidic residues" evidence="4">
    <location>
        <begin position="125"/>
        <end position="175"/>
    </location>
</feature>
<feature type="region of interest" description="Disordered" evidence="4">
    <location>
        <begin position="530"/>
        <end position="968"/>
    </location>
</feature>
<feature type="compositionally biased region" description="Basic and acidic residues" evidence="4">
    <location>
        <begin position="88"/>
        <end position="107"/>
    </location>
</feature>
<feature type="compositionally biased region" description="Polar residues" evidence="4">
    <location>
        <begin position="829"/>
        <end position="860"/>
    </location>
</feature>
<feature type="compositionally biased region" description="Low complexity" evidence="4">
    <location>
        <begin position="466"/>
        <end position="482"/>
    </location>
</feature>
<feature type="compositionally biased region" description="Polar residues" evidence="4">
    <location>
        <begin position="1202"/>
        <end position="1225"/>
    </location>
</feature>
<feature type="compositionally biased region" description="Polar residues" evidence="4">
    <location>
        <begin position="896"/>
        <end position="934"/>
    </location>
</feature>
<feature type="compositionally biased region" description="Polar residues" evidence="4">
    <location>
        <begin position="771"/>
        <end position="781"/>
    </location>
</feature>
<dbReference type="InterPro" id="IPR051833">
    <property type="entry name" value="TC-DDR_regulator"/>
</dbReference>
<feature type="region of interest" description="Disordered" evidence="4">
    <location>
        <begin position="1278"/>
        <end position="1320"/>
    </location>
</feature>
<evidence type="ECO:0000256" key="4">
    <source>
        <dbReference type="SAM" id="MobiDB-lite"/>
    </source>
</evidence>
<keyword evidence="2" id="KW-0963">Cytoplasm</keyword>
<dbReference type="EMBL" id="CP111014">
    <property type="protein sequence ID" value="WAR00627.1"/>
    <property type="molecule type" value="Genomic_DNA"/>
</dbReference>
<feature type="compositionally biased region" description="Polar residues" evidence="4">
    <location>
        <begin position="1126"/>
        <end position="1139"/>
    </location>
</feature>
<feature type="compositionally biased region" description="Polar residues" evidence="4">
    <location>
        <begin position="789"/>
        <end position="822"/>
    </location>
</feature>
<accession>A0ABY7DVI4</accession>
<feature type="compositionally biased region" description="Low complexity" evidence="4">
    <location>
        <begin position="625"/>
        <end position="642"/>
    </location>
</feature>
<feature type="compositionally biased region" description="Low complexity" evidence="4">
    <location>
        <begin position="1300"/>
        <end position="1320"/>
    </location>
</feature>
<dbReference type="PANTHER" id="PTHR16308:SF13">
    <property type="entry name" value="PROTEIN LINGERER"/>
    <property type="match status" value="1"/>
</dbReference>
<feature type="region of interest" description="Disordered" evidence="4">
    <location>
        <begin position="1187"/>
        <end position="1255"/>
    </location>
</feature>
<feature type="compositionally biased region" description="Low complexity" evidence="4">
    <location>
        <begin position="1140"/>
        <end position="1157"/>
    </location>
</feature>
<reference evidence="5" key="1">
    <citation type="submission" date="2022-11" db="EMBL/GenBank/DDBJ databases">
        <title>Centuries of genome instability and evolution in soft-shell clam transmissible cancer (bioRxiv).</title>
        <authorList>
            <person name="Hart S.F.M."/>
            <person name="Yonemitsu M.A."/>
            <person name="Giersch R.M."/>
            <person name="Beal B.F."/>
            <person name="Arriagada G."/>
            <person name="Davis B.W."/>
            <person name="Ostrander E.A."/>
            <person name="Goff S.P."/>
            <person name="Metzger M.J."/>
        </authorList>
    </citation>
    <scope>NUCLEOTIDE SEQUENCE</scope>
    <source>
        <strain evidence="5">MELC-2E11</strain>
        <tissue evidence="5">Siphon/mantle</tissue>
    </source>
</reference>
<feature type="compositionally biased region" description="Polar residues" evidence="4">
    <location>
        <begin position="950"/>
        <end position="968"/>
    </location>
</feature>
<feature type="region of interest" description="Disordered" evidence="4">
    <location>
        <begin position="1102"/>
        <end position="1157"/>
    </location>
</feature>
<feature type="compositionally biased region" description="Low complexity" evidence="4">
    <location>
        <begin position="1001"/>
        <end position="1027"/>
    </location>
</feature>
<feature type="region of interest" description="Disordered" evidence="4">
    <location>
        <begin position="425"/>
        <end position="501"/>
    </location>
</feature>
<evidence type="ECO:0000256" key="2">
    <source>
        <dbReference type="ARBA" id="ARBA00022490"/>
    </source>
</evidence>
<dbReference type="Pfam" id="PF12478">
    <property type="entry name" value="UBAP2-Lig"/>
    <property type="match status" value="1"/>
</dbReference>
<dbReference type="PANTHER" id="PTHR16308">
    <property type="entry name" value="UBIQUITIN ASSOCIATED PROTEIN 2-LIKE/LINGERER"/>
    <property type="match status" value="1"/>
</dbReference>
<dbReference type="Proteomes" id="UP001164746">
    <property type="component" value="Chromosome 3"/>
</dbReference>
<feature type="compositionally biased region" description="Low complexity" evidence="4">
    <location>
        <begin position="530"/>
        <end position="545"/>
    </location>
</feature>
<evidence type="ECO:0000256" key="1">
    <source>
        <dbReference type="ARBA" id="ARBA00004496"/>
    </source>
</evidence>
<feature type="compositionally biased region" description="Basic and acidic residues" evidence="4">
    <location>
        <begin position="263"/>
        <end position="276"/>
    </location>
</feature>
<feature type="compositionally biased region" description="Polar residues" evidence="4">
    <location>
        <begin position="34"/>
        <end position="44"/>
    </location>
</feature>
<keyword evidence="3" id="KW-0597">Phosphoprotein</keyword>
<keyword evidence="6" id="KW-1185">Reference proteome</keyword>
<dbReference type="InterPro" id="IPR022166">
    <property type="entry name" value="UBAP2/Lig"/>
</dbReference>
<sequence length="1320" mass="140529">MIDFKKGTGTHIDGKLLVKYHVTVSYCKPNIQSSMRNTVSSGRSKTAKDKGSTKSSQNNTVKSEGPPVKQIQATAEQVAFNNMIQTKDTADEQEQKKKINKSEWRETGKKKKKQKSEPVPAPSENHVEKKADKREVSDRNDRDNRDRNKEDKENDMGYREPSDNYRRPRRNDNRPPRLSRGRGRPDRAGDRPDRDEEGDRDDNRDRSFSERGRGRGRGGLGPRRGRGGSNFRTARPGFDKPPPTQFENGPEIDTWTNETAVIGEKEPKISKWGDKEDWSEDIDSWTGSLAETKVFTASSNPAPEPAALEPISNTFDIGVLYPKQQNEMAVEDNYISQFNQQATESIKNSIGIGSGPSSSLQNSMNSQTASNVSALVSLQQTALHDNLGSGLSELTGNGLSHSGIGGGSLGTSLGGSLASSITGNPLHSGSLSGELTGNGLGGSMSEPVPGGSLTGSSVSDGSLAGSQAESSMAQSQAAMMQQRAKPQKTKLPPPSKIPASAVEMPDHMMTGLDGQFGNLEFGFSFGGNESGSSAFSSAETNSTSSMSTHQQPSLSKAGEALMSSGLDSSPRSTLYQQSPYTTPTKQTQADNPSKINSPPEPLQMPGGSQDLKSSPLVPGQSQPASLPTTYQSSSYQSQKPSTAFQSSNKPGAYPGPSQPQQNSNQFSSQYRQSNFPSGSSQFPSGSQYQSPPSGYQSSQQSYQSAQSGFQSNQAQFPSGQSQFQNFQSGSTFPNQSSYSSNQASQSSLYPSTTSSSFSNQSQQSSLYSQNTRQGSYSNQPYLNHDHGASSGTSFQTSVTKANSPFKDNQSGASAFRDNISTNKSRESTSDNTAFSRDTNSASSFSDNQSMSYNRDSQSVGSAYGRDPSNAYKRDSKSASGSYPRDSSAGESAPLNRDSQSSSASYTSRDGQSANTGFRENQRDSQSANTGFRENQTGAAGFGTQAGSYPRDSNSTQSQSGFSAKTFRNSTEVSSSLQNSLTGNKLMDSFSNMTVNEGSLDGRQSSQGEGGSSSRTPSTTPASTTLTSKGPPNLPPGVPLMAAAQQYIMGQAGQLPFYNLPGVQGMQQPLYANMEDFQYRLPPHAANNLYELTAAAGLQIPPTSLSASSSQQPSVPSVPTVPYTGSQDNSGKLNRLEAQSPTGTVPTTTPNVPMPQVTNAAHAGSTANTQYQQKNFSSHVQYGTNKVYDELSGQSGGDFNKSPYGSSQSQPKPSANSTVTGSSDISSLPGGYSKTHPQAFDKQGFHAGTPPPFNLQMAAGQLATGTQAGSLGAHTTPYAPYVPMMPHQPHSQMLHHPLQDTSSSSRGGQQTGGQSKTSEYL</sequence>
<evidence type="ECO:0000313" key="6">
    <source>
        <dbReference type="Proteomes" id="UP001164746"/>
    </source>
</evidence>